<organism evidence="2 3">
    <name type="scientific">Chitinimonas lacunae</name>
    <dbReference type="NCBI Taxonomy" id="1963018"/>
    <lineage>
        <taxon>Bacteria</taxon>
        <taxon>Pseudomonadati</taxon>
        <taxon>Pseudomonadota</taxon>
        <taxon>Betaproteobacteria</taxon>
        <taxon>Neisseriales</taxon>
        <taxon>Chitinibacteraceae</taxon>
        <taxon>Chitinimonas</taxon>
    </lineage>
</organism>
<dbReference type="EMBL" id="JBHSBU010000001">
    <property type="protein sequence ID" value="MFC4160403.1"/>
    <property type="molecule type" value="Genomic_DNA"/>
</dbReference>
<reference evidence="3" key="1">
    <citation type="journal article" date="2019" name="Int. J. Syst. Evol. Microbiol.">
        <title>The Global Catalogue of Microorganisms (GCM) 10K type strain sequencing project: providing services to taxonomists for standard genome sequencing and annotation.</title>
        <authorList>
            <consortium name="The Broad Institute Genomics Platform"/>
            <consortium name="The Broad Institute Genome Sequencing Center for Infectious Disease"/>
            <person name="Wu L."/>
            <person name="Ma J."/>
        </authorList>
    </citation>
    <scope>NUCLEOTIDE SEQUENCE [LARGE SCALE GENOMIC DNA]</scope>
    <source>
        <strain evidence="3">LMG 29894</strain>
    </source>
</reference>
<dbReference type="Proteomes" id="UP001595791">
    <property type="component" value="Unassembled WGS sequence"/>
</dbReference>
<feature type="domain" description="GIY-YIG" evidence="1">
    <location>
        <begin position="36"/>
        <end position="110"/>
    </location>
</feature>
<keyword evidence="3" id="KW-1185">Reference proteome</keyword>
<dbReference type="SUPFAM" id="SSF82771">
    <property type="entry name" value="GIY-YIG endonuclease"/>
    <property type="match status" value="1"/>
</dbReference>
<dbReference type="InterPro" id="IPR035901">
    <property type="entry name" value="GIY-YIG_endonuc_sf"/>
</dbReference>
<comment type="caution">
    <text evidence="2">The sequence shown here is derived from an EMBL/GenBank/DDBJ whole genome shotgun (WGS) entry which is preliminary data.</text>
</comment>
<evidence type="ECO:0000313" key="2">
    <source>
        <dbReference type="EMBL" id="MFC4160403.1"/>
    </source>
</evidence>
<evidence type="ECO:0000313" key="3">
    <source>
        <dbReference type="Proteomes" id="UP001595791"/>
    </source>
</evidence>
<protein>
    <submittedName>
        <fullName evidence="2">GIY-YIG nuclease family protein</fullName>
    </submittedName>
</protein>
<sequence length="337" mass="38324">MENSLPDECAASLGFPAFAPVASLFSITHLFDSGRKRCGVYLLHFQAGSFYIGQSVDVVRRFSEHRRIYDDIVGFSFLPVEKIYLEDKEKDIIFRAEIQGIKIINAVHVSILSGTADLDSIIPRAEQDEWLKDPISFVKQRPQGEKITLPDSLQIRFAKSFQKFRKHQLAPKILPLAKRYIEYCLPFPRKTEHSFWAVSCMPSTNRNTFPRLLSVNVGVMEIFVAGWMKHNPTRLWAFLTIAGDVLEDSGISIYQLKKTYPFLNKSYRGYRDAGQYQVTLSVEGDDKLEILLDNPTVLKAAATLALRVMRKHATIYSKFHCSQLADVLLAEEGAKNL</sequence>
<evidence type="ECO:0000259" key="1">
    <source>
        <dbReference type="PROSITE" id="PS50164"/>
    </source>
</evidence>
<dbReference type="CDD" id="cd00719">
    <property type="entry name" value="GIY-YIG_SF"/>
    <property type="match status" value="1"/>
</dbReference>
<accession>A0ABV8MTE3</accession>
<dbReference type="PROSITE" id="PS50164">
    <property type="entry name" value="GIY_YIG"/>
    <property type="match status" value="1"/>
</dbReference>
<dbReference type="InterPro" id="IPR000305">
    <property type="entry name" value="GIY-YIG_endonuc"/>
</dbReference>
<dbReference type="RefSeq" id="WP_378165191.1">
    <property type="nucleotide sequence ID" value="NZ_JBHSBU010000001.1"/>
</dbReference>
<gene>
    <name evidence="2" type="ORF">ACFOW7_13760</name>
</gene>
<proteinExistence type="predicted"/>
<name>A0ABV8MTE3_9NEIS</name>